<reference evidence="14" key="1">
    <citation type="journal article" date="2019" name="Int. J. Syst. Evol. Microbiol.">
        <title>The Global Catalogue of Microorganisms (GCM) 10K type strain sequencing project: providing services to taxonomists for standard genome sequencing and annotation.</title>
        <authorList>
            <consortium name="The Broad Institute Genomics Platform"/>
            <consortium name="The Broad Institute Genome Sequencing Center for Infectious Disease"/>
            <person name="Wu L."/>
            <person name="Ma J."/>
        </authorList>
    </citation>
    <scope>NUCLEOTIDE SEQUENCE [LARGE SCALE GENOMIC DNA]</scope>
    <source>
        <strain evidence="14">JCM 16211</strain>
    </source>
</reference>
<dbReference type="InterPro" id="IPR045584">
    <property type="entry name" value="Pilin-like"/>
</dbReference>
<dbReference type="InterPro" id="IPR022346">
    <property type="entry name" value="T2SS_GspH"/>
</dbReference>
<keyword evidence="6 11" id="KW-0812">Transmembrane</keyword>
<sequence>MLGSKFNKGMTLIELMITIAILAIVAAIAVPSLSNFINSNRLTGIANNLNATLTSARAEAVKLKTDVTVAPVSGSWANGWVVSYVDGGSTVELLNEGKIAKNISLSGSSSSDSVIFDRTGYSKNNHWGASGVVFCDKNNVGRKIDVAPSGSSKVEKVEC</sequence>
<evidence type="ECO:0000256" key="7">
    <source>
        <dbReference type="ARBA" id="ARBA00022989"/>
    </source>
</evidence>
<keyword evidence="3" id="KW-1003">Cell membrane</keyword>
<evidence type="ECO:0000256" key="5">
    <source>
        <dbReference type="ARBA" id="ARBA00022519"/>
    </source>
</evidence>
<keyword evidence="14" id="KW-1185">Reference proteome</keyword>
<evidence type="ECO:0000256" key="11">
    <source>
        <dbReference type="SAM" id="Phobius"/>
    </source>
</evidence>
<dbReference type="RefSeq" id="WP_343985161.1">
    <property type="nucleotide sequence ID" value="NZ_BAAAFM010000001.1"/>
</dbReference>
<evidence type="ECO:0000313" key="14">
    <source>
        <dbReference type="Proteomes" id="UP001501221"/>
    </source>
</evidence>
<dbReference type="Gene3D" id="3.55.40.10">
    <property type="entry name" value="minor pseudopilin epsh domain"/>
    <property type="match status" value="1"/>
</dbReference>
<keyword evidence="8 11" id="KW-0472">Membrane</keyword>
<comment type="similarity">
    <text evidence="9">Belongs to the GSP H family.</text>
</comment>
<evidence type="ECO:0000256" key="10">
    <source>
        <dbReference type="ARBA" id="ARBA00030775"/>
    </source>
</evidence>
<evidence type="ECO:0000256" key="3">
    <source>
        <dbReference type="ARBA" id="ARBA00022475"/>
    </source>
</evidence>
<feature type="domain" description="General secretion pathway GspH" evidence="12">
    <location>
        <begin position="46"/>
        <end position="150"/>
    </location>
</feature>
<evidence type="ECO:0000256" key="4">
    <source>
        <dbReference type="ARBA" id="ARBA00022481"/>
    </source>
</evidence>
<accession>A0ABP3CCQ3</accession>
<dbReference type="Pfam" id="PF07963">
    <property type="entry name" value="N_methyl"/>
    <property type="match status" value="1"/>
</dbReference>
<evidence type="ECO:0000256" key="1">
    <source>
        <dbReference type="ARBA" id="ARBA00004377"/>
    </source>
</evidence>
<dbReference type="Pfam" id="PF12019">
    <property type="entry name" value="GspH"/>
    <property type="match status" value="1"/>
</dbReference>
<gene>
    <name evidence="13" type="ORF">GCM10009123_01030</name>
</gene>
<dbReference type="NCBIfam" id="TIGR02532">
    <property type="entry name" value="IV_pilin_GFxxxE"/>
    <property type="match status" value="1"/>
</dbReference>
<dbReference type="PROSITE" id="PS00409">
    <property type="entry name" value="PROKAR_NTER_METHYL"/>
    <property type="match status" value="1"/>
</dbReference>
<evidence type="ECO:0000256" key="9">
    <source>
        <dbReference type="ARBA" id="ARBA00025772"/>
    </source>
</evidence>
<name>A0ABP3CCQ3_9GAMM</name>
<comment type="subcellular location">
    <subcellularLocation>
        <location evidence="1">Cell inner membrane</location>
        <topology evidence="1">Single-pass membrane protein</topology>
    </subcellularLocation>
</comment>
<dbReference type="InterPro" id="IPR012902">
    <property type="entry name" value="N_methyl_site"/>
</dbReference>
<dbReference type="Proteomes" id="UP001501221">
    <property type="component" value="Unassembled WGS sequence"/>
</dbReference>
<proteinExistence type="inferred from homology"/>
<dbReference type="EMBL" id="BAAAFM010000001">
    <property type="protein sequence ID" value="GAA0197594.1"/>
    <property type="molecule type" value="Genomic_DNA"/>
</dbReference>
<evidence type="ECO:0000256" key="2">
    <source>
        <dbReference type="ARBA" id="ARBA00021549"/>
    </source>
</evidence>
<evidence type="ECO:0000256" key="8">
    <source>
        <dbReference type="ARBA" id="ARBA00023136"/>
    </source>
</evidence>
<comment type="caution">
    <text evidence="13">The sequence shown here is derived from an EMBL/GenBank/DDBJ whole genome shotgun (WGS) entry which is preliminary data.</text>
</comment>
<keyword evidence="5" id="KW-0997">Cell inner membrane</keyword>
<dbReference type="SUPFAM" id="SSF54523">
    <property type="entry name" value="Pili subunits"/>
    <property type="match status" value="1"/>
</dbReference>
<protein>
    <recommendedName>
        <fullName evidence="2">Type II secretion system protein H</fullName>
    </recommendedName>
    <alternativeName>
        <fullName evidence="10">General secretion pathway protein H</fullName>
    </alternativeName>
</protein>
<keyword evidence="7 11" id="KW-1133">Transmembrane helix</keyword>
<keyword evidence="4" id="KW-0488">Methylation</keyword>
<evidence type="ECO:0000259" key="12">
    <source>
        <dbReference type="Pfam" id="PF12019"/>
    </source>
</evidence>
<feature type="transmembrane region" description="Helical" evidence="11">
    <location>
        <begin position="12"/>
        <end position="33"/>
    </location>
</feature>
<evidence type="ECO:0000313" key="13">
    <source>
        <dbReference type="EMBL" id="GAA0197594.1"/>
    </source>
</evidence>
<evidence type="ECO:0000256" key="6">
    <source>
        <dbReference type="ARBA" id="ARBA00022692"/>
    </source>
</evidence>
<organism evidence="13 14">
    <name type="scientific">Kangiella japonica</name>
    <dbReference type="NCBI Taxonomy" id="647384"/>
    <lineage>
        <taxon>Bacteria</taxon>
        <taxon>Pseudomonadati</taxon>
        <taxon>Pseudomonadota</taxon>
        <taxon>Gammaproteobacteria</taxon>
        <taxon>Kangiellales</taxon>
        <taxon>Kangiellaceae</taxon>
        <taxon>Kangiella</taxon>
    </lineage>
</organism>